<keyword evidence="6" id="KW-0326">Glycosidase</keyword>
<dbReference type="EC" id="3.2.1.39" evidence="3"/>
<comment type="catalytic activity">
    <reaction evidence="1">
        <text>Hydrolysis of (1-&gt;3)-beta-D-glucosidic linkages in (1-&gt;3)-beta-D-glucans.</text>
        <dbReference type="EC" id="3.2.1.39"/>
    </reaction>
</comment>
<gene>
    <name evidence="11" type="ORF">PUMCH_004100</name>
</gene>
<dbReference type="Pfam" id="PF10290">
    <property type="entry name" value="YJL171C_Tos1_N"/>
    <property type="match status" value="1"/>
</dbReference>
<evidence type="ECO:0000256" key="7">
    <source>
        <dbReference type="ARBA" id="ARBA00023316"/>
    </source>
</evidence>
<keyword evidence="7" id="KW-0961">Cell wall biogenesis/degradation</keyword>
<evidence type="ECO:0000256" key="5">
    <source>
        <dbReference type="ARBA" id="ARBA00022801"/>
    </source>
</evidence>
<dbReference type="AlphaFoldDB" id="A0AAX4HE69"/>
<dbReference type="PANTHER" id="PTHR31737:SF3">
    <property type="entry name" value="CELL WALL PROTEIN YJL171C"/>
    <property type="match status" value="1"/>
</dbReference>
<dbReference type="Pfam" id="PF10287">
    <property type="entry name" value="YJL171C_Tos1_C"/>
    <property type="match status" value="1"/>
</dbReference>
<dbReference type="KEGG" id="asau:88175162"/>
<dbReference type="GO" id="GO:0009277">
    <property type="term" value="C:fungal-type cell wall"/>
    <property type="evidence" value="ECO:0007669"/>
    <property type="project" value="TreeGrafter"/>
</dbReference>
<feature type="domain" description="Cell wall protein YJL171C/Tos1 N-terminal" evidence="10">
    <location>
        <begin position="25"/>
        <end position="87"/>
    </location>
</feature>
<feature type="chain" id="PRO_5043948926" description="glucan endo-1,3-beta-D-glucosidase" evidence="8">
    <location>
        <begin position="20"/>
        <end position="381"/>
    </location>
</feature>
<dbReference type="GeneID" id="88175162"/>
<organism evidence="11 12">
    <name type="scientific">Australozyma saopauloensis</name>
    <dbReference type="NCBI Taxonomy" id="291208"/>
    <lineage>
        <taxon>Eukaryota</taxon>
        <taxon>Fungi</taxon>
        <taxon>Dikarya</taxon>
        <taxon>Ascomycota</taxon>
        <taxon>Saccharomycotina</taxon>
        <taxon>Pichiomycetes</taxon>
        <taxon>Metschnikowiaceae</taxon>
        <taxon>Australozyma</taxon>
    </lineage>
</organism>
<protein>
    <recommendedName>
        <fullName evidence="3">glucan endo-1,3-beta-D-glucosidase</fullName>
        <ecNumber evidence="3">3.2.1.39</ecNumber>
    </recommendedName>
</protein>
<dbReference type="InterPro" id="IPR018807">
    <property type="entry name" value="YJL171C/Tos1_N"/>
</dbReference>
<comment type="similarity">
    <text evidence="2">Belongs to the PGA52 family.</text>
</comment>
<dbReference type="EMBL" id="CP138898">
    <property type="protein sequence ID" value="WPK26739.1"/>
    <property type="molecule type" value="Genomic_DNA"/>
</dbReference>
<evidence type="ECO:0000313" key="11">
    <source>
        <dbReference type="EMBL" id="WPK26739.1"/>
    </source>
</evidence>
<dbReference type="GO" id="GO:0071555">
    <property type="term" value="P:cell wall organization"/>
    <property type="evidence" value="ECO:0007669"/>
    <property type="project" value="UniProtKB-KW"/>
</dbReference>
<keyword evidence="4 8" id="KW-0732">Signal</keyword>
<evidence type="ECO:0000256" key="6">
    <source>
        <dbReference type="ARBA" id="ARBA00023295"/>
    </source>
</evidence>
<dbReference type="PANTHER" id="PTHR31737">
    <property type="entry name" value="PROTEIN TOS1"/>
    <property type="match status" value="1"/>
</dbReference>
<evidence type="ECO:0000256" key="3">
    <source>
        <dbReference type="ARBA" id="ARBA00012780"/>
    </source>
</evidence>
<evidence type="ECO:0000313" key="12">
    <source>
        <dbReference type="Proteomes" id="UP001338582"/>
    </source>
</evidence>
<evidence type="ECO:0000259" key="10">
    <source>
        <dbReference type="Pfam" id="PF10290"/>
    </source>
</evidence>
<dbReference type="Proteomes" id="UP001338582">
    <property type="component" value="Chromosome 5"/>
</dbReference>
<name>A0AAX4HE69_9ASCO</name>
<accession>A0AAX4HE69</accession>
<feature type="domain" description="Cell wall protein YJL171C/Tos1 C-terminal" evidence="9">
    <location>
        <begin position="93"/>
        <end position="324"/>
    </location>
</feature>
<dbReference type="InterPro" id="IPR018805">
    <property type="entry name" value="YJL171C/Tos1_C"/>
</dbReference>
<evidence type="ECO:0000256" key="1">
    <source>
        <dbReference type="ARBA" id="ARBA00000382"/>
    </source>
</evidence>
<feature type="signal peptide" evidence="8">
    <location>
        <begin position="1"/>
        <end position="19"/>
    </location>
</feature>
<reference evidence="11 12" key="1">
    <citation type="submission" date="2023-10" db="EMBL/GenBank/DDBJ databases">
        <title>Draft Genome Sequence of Candida saopaulonensis from a very Premature Infant with Sepsis.</title>
        <authorList>
            <person name="Ning Y."/>
            <person name="Dai R."/>
            <person name="Xiao M."/>
            <person name="Xu Y."/>
            <person name="Yan Q."/>
            <person name="Zhang L."/>
        </authorList>
    </citation>
    <scope>NUCLEOTIDE SEQUENCE [LARGE SCALE GENOMIC DNA]</scope>
    <source>
        <strain evidence="11 12">19XY460</strain>
    </source>
</reference>
<proteinExistence type="inferred from homology"/>
<keyword evidence="5" id="KW-0378">Hydrolase</keyword>
<evidence type="ECO:0000256" key="4">
    <source>
        <dbReference type="ARBA" id="ARBA00022729"/>
    </source>
</evidence>
<dbReference type="RefSeq" id="XP_062879119.1">
    <property type="nucleotide sequence ID" value="XM_063023049.1"/>
</dbReference>
<sequence length="381" mass="40533">MVSASTLLAALPLLAAANAADTLNQFKNLGFQGYYFDVASIEDSSSTCCLLSKTPTTFSGSNSPLDEELSVHFRGPLSLSQFAVYYSSDLKNGNWNQASYYNAANGTANNVTFLTTAGANSTCLGKALTYADSDGVSAASLATVLGSKNLIDSNQEYLIFSSQKCPDSGASNSCGVYRSGIPAYHGFPGTTKMFLFEFTMPNATTWVEWNYNMPAIWFLNAKIPRTSQYNPSGNCSCWGSGCGEFDAFEVMNGTQYRNLFSTLHTYQGTGNITYGIPAAGYFDRKLNDTMLGGVIFGTDGTVSVFMPEQMSFSPSLSASTVNSWIPTNAELVETLSSVTILAPTASGQSGSSSTKKSDGLALTASPALAMLTMVMAFFNIL</sequence>
<evidence type="ECO:0000256" key="8">
    <source>
        <dbReference type="SAM" id="SignalP"/>
    </source>
</evidence>
<evidence type="ECO:0000256" key="2">
    <source>
        <dbReference type="ARBA" id="ARBA00006055"/>
    </source>
</evidence>
<dbReference type="GO" id="GO:0042973">
    <property type="term" value="F:glucan endo-1,3-beta-D-glucosidase activity"/>
    <property type="evidence" value="ECO:0007669"/>
    <property type="project" value="UniProtKB-EC"/>
</dbReference>
<keyword evidence="12" id="KW-1185">Reference proteome</keyword>
<evidence type="ECO:0000259" key="9">
    <source>
        <dbReference type="Pfam" id="PF10287"/>
    </source>
</evidence>